<evidence type="ECO:0000256" key="5">
    <source>
        <dbReference type="ARBA" id="ARBA00022840"/>
    </source>
</evidence>
<dbReference type="PANTHER" id="PTHR43776:SF7">
    <property type="entry name" value="D,D-DIPEPTIDE TRANSPORT ATP-BINDING PROTEIN DDPF-RELATED"/>
    <property type="match status" value="1"/>
</dbReference>
<comment type="caution">
    <text evidence="7">The sequence shown here is derived from an EMBL/GenBank/DDBJ whole genome shotgun (WGS) entry which is preliminary data.</text>
</comment>
<dbReference type="GO" id="GO:0005524">
    <property type="term" value="F:ATP binding"/>
    <property type="evidence" value="ECO:0007669"/>
    <property type="project" value="UniProtKB-KW"/>
</dbReference>
<dbReference type="InterPro" id="IPR013563">
    <property type="entry name" value="Oligopep_ABC_C"/>
</dbReference>
<dbReference type="PANTHER" id="PTHR43776">
    <property type="entry name" value="TRANSPORT ATP-BINDING PROTEIN"/>
    <property type="match status" value="1"/>
</dbReference>
<keyword evidence="3" id="KW-0472">Membrane</keyword>
<dbReference type="InterPro" id="IPR003439">
    <property type="entry name" value="ABC_transporter-like_ATP-bd"/>
</dbReference>
<evidence type="ECO:0000313" key="8">
    <source>
        <dbReference type="Proteomes" id="UP001208935"/>
    </source>
</evidence>
<evidence type="ECO:0000256" key="4">
    <source>
        <dbReference type="ARBA" id="ARBA00022741"/>
    </source>
</evidence>
<keyword evidence="5 7" id="KW-0067">ATP-binding</keyword>
<accession>A0ABT3KX86</accession>
<dbReference type="Pfam" id="PF08352">
    <property type="entry name" value="oligo_HPY"/>
    <property type="match status" value="1"/>
</dbReference>
<dbReference type="InterPro" id="IPR050319">
    <property type="entry name" value="ABC_transp_ATP-bind"/>
</dbReference>
<dbReference type="Pfam" id="PF00005">
    <property type="entry name" value="ABC_tran"/>
    <property type="match status" value="1"/>
</dbReference>
<evidence type="ECO:0000256" key="1">
    <source>
        <dbReference type="ARBA" id="ARBA00005417"/>
    </source>
</evidence>
<dbReference type="NCBIfam" id="TIGR01727">
    <property type="entry name" value="oligo_HPY"/>
    <property type="match status" value="1"/>
</dbReference>
<proteinExistence type="inferred from homology"/>
<dbReference type="CDD" id="cd03257">
    <property type="entry name" value="ABC_NikE_OppD_transporters"/>
    <property type="match status" value="1"/>
</dbReference>
<dbReference type="Proteomes" id="UP001208935">
    <property type="component" value="Unassembled WGS sequence"/>
</dbReference>
<dbReference type="Gene3D" id="3.40.50.300">
    <property type="entry name" value="P-loop containing nucleotide triphosphate hydrolases"/>
    <property type="match status" value="1"/>
</dbReference>
<keyword evidence="4" id="KW-0547">Nucleotide-binding</keyword>
<name>A0ABT3KX86_9BURK</name>
<evidence type="ECO:0000259" key="6">
    <source>
        <dbReference type="PROSITE" id="PS50893"/>
    </source>
</evidence>
<dbReference type="EMBL" id="QZCW01000003">
    <property type="protein sequence ID" value="MCW5322952.1"/>
    <property type="molecule type" value="Genomic_DNA"/>
</dbReference>
<protein>
    <submittedName>
        <fullName evidence="7">ABC transporter ATP-binding protein</fullName>
    </submittedName>
</protein>
<dbReference type="InterPro" id="IPR027417">
    <property type="entry name" value="P-loop_NTPase"/>
</dbReference>
<evidence type="ECO:0000313" key="7">
    <source>
        <dbReference type="EMBL" id="MCW5322952.1"/>
    </source>
</evidence>
<evidence type="ECO:0000256" key="2">
    <source>
        <dbReference type="ARBA" id="ARBA00022448"/>
    </source>
</evidence>
<keyword evidence="2" id="KW-0813">Transport</keyword>
<reference evidence="8" key="1">
    <citation type="submission" date="2023-07" db="EMBL/GenBank/DDBJ databases">
        <title>Verminephrobacter genomes.</title>
        <authorList>
            <person name="Lund M.B."/>
        </authorList>
    </citation>
    <scope>NUCLEOTIDE SEQUENCE [LARGE SCALE GENOMIC DNA]</scope>
    <source>
        <strain evidence="8">AtM5-05</strain>
    </source>
</reference>
<dbReference type="SMART" id="SM00382">
    <property type="entry name" value="AAA"/>
    <property type="match status" value="1"/>
</dbReference>
<dbReference type="InterPro" id="IPR003593">
    <property type="entry name" value="AAA+_ATPase"/>
</dbReference>
<dbReference type="SUPFAM" id="SSF52540">
    <property type="entry name" value="P-loop containing nucleoside triphosphate hydrolases"/>
    <property type="match status" value="1"/>
</dbReference>
<dbReference type="InterPro" id="IPR017871">
    <property type="entry name" value="ABC_transporter-like_CS"/>
</dbReference>
<evidence type="ECO:0000256" key="3">
    <source>
        <dbReference type="ARBA" id="ARBA00022475"/>
    </source>
</evidence>
<organism evidence="7 8">
    <name type="scientific">Verminephrobacter aporrectodeae subsp. tuberculatae</name>
    <dbReference type="NCBI Taxonomy" id="1110392"/>
    <lineage>
        <taxon>Bacteria</taxon>
        <taxon>Pseudomonadati</taxon>
        <taxon>Pseudomonadota</taxon>
        <taxon>Betaproteobacteria</taxon>
        <taxon>Burkholderiales</taxon>
        <taxon>Comamonadaceae</taxon>
        <taxon>Verminephrobacter</taxon>
    </lineage>
</organism>
<dbReference type="PROSITE" id="PS00211">
    <property type="entry name" value="ABC_TRANSPORTER_1"/>
    <property type="match status" value="1"/>
</dbReference>
<gene>
    <name evidence="7" type="ORF">D5039_17920</name>
</gene>
<keyword evidence="8" id="KW-1185">Reference proteome</keyword>
<keyword evidence="3" id="KW-1003">Cell membrane</keyword>
<dbReference type="PROSITE" id="PS50893">
    <property type="entry name" value="ABC_TRANSPORTER_2"/>
    <property type="match status" value="1"/>
</dbReference>
<comment type="similarity">
    <text evidence="1">Belongs to the ABC transporter superfamily.</text>
</comment>
<dbReference type="RefSeq" id="WP_265283009.1">
    <property type="nucleotide sequence ID" value="NZ_QZCW01000003.1"/>
</dbReference>
<sequence length="330" mass="35794">MSAQVGATRPAAAPLLELRAVSREFRLHDGRKLHAVSGVDLAIEPGQALGLVGESGCGKSTLGRLCARALDPTRGSVHFDGRDVTRLDARELRALRRSVQFIFQDPHSALNPRMSILRSVSEPLILHTDLRGARLRAQAAELMEMVGLPAQFLGRYPHELSGGQKQRVCIARAIALRPRLLVLDEPTSALDVSVQAQILAFLKDLQSRFQLSYLFISHNLAVIRALCPRVAVMYLGRIVEQGPTEEVFVNPRHPYAEALIDAIPVPEGRQPPRRIALQGDIPSSIDLPRGCAFVSRCGKASAGVCDVAQPALYASGPAHGVRCHLYAPSA</sequence>
<feature type="domain" description="ABC transporter" evidence="6">
    <location>
        <begin position="16"/>
        <end position="260"/>
    </location>
</feature>